<dbReference type="InterPro" id="IPR057120">
    <property type="entry name" value="Phage_TTP_2"/>
</dbReference>
<sequence length="224" mass="26112">MIEKFIADIKTKGLSRSNRYTVLFSPPVTFRNTDLLSIMLLCDQATLPGSSFSTTQNRSFGEFREVPYEKLYDTATFSFYVDKDLQVKYMFDQWINSIQDPVTRKFNYYDSYTTDLTIDVQDLNDKTRYTLNMFECYPKSINSVQLDYAAKDIMKISVTMQYKYWTSTTKTVLETNKVVDAAILNQYYDDFYKFQTRNSANSGIQFSGSSFGPQFNKFATEFPT</sequence>
<gene>
    <name evidence="1" type="ORF">UFOVP240_217</name>
</gene>
<organism evidence="1">
    <name type="scientific">uncultured Caudovirales phage</name>
    <dbReference type="NCBI Taxonomy" id="2100421"/>
    <lineage>
        <taxon>Viruses</taxon>
        <taxon>Duplodnaviria</taxon>
        <taxon>Heunggongvirae</taxon>
        <taxon>Uroviricota</taxon>
        <taxon>Caudoviricetes</taxon>
        <taxon>Peduoviridae</taxon>
        <taxon>Maltschvirus</taxon>
        <taxon>Maltschvirus maltsch</taxon>
    </lineage>
</organism>
<dbReference type="EMBL" id="LR798293">
    <property type="protein sequence ID" value="CAB5221624.1"/>
    <property type="molecule type" value="Genomic_DNA"/>
</dbReference>
<dbReference type="Pfam" id="PF23849">
    <property type="entry name" value="Phage_TTP_2"/>
    <property type="match status" value="1"/>
</dbReference>
<proteinExistence type="predicted"/>
<evidence type="ECO:0000313" key="1">
    <source>
        <dbReference type="EMBL" id="CAB5221624.1"/>
    </source>
</evidence>
<reference evidence="1" key="1">
    <citation type="submission" date="2020-05" db="EMBL/GenBank/DDBJ databases">
        <authorList>
            <person name="Chiriac C."/>
            <person name="Salcher M."/>
            <person name="Ghai R."/>
            <person name="Kavagutti S V."/>
        </authorList>
    </citation>
    <scope>NUCLEOTIDE SEQUENCE</scope>
</reference>
<accession>A0A6J7WZZ9</accession>
<protein>
    <submittedName>
        <fullName evidence="1">Tail tube protein</fullName>
    </submittedName>
</protein>
<name>A0A6J7WZZ9_9CAUD</name>